<keyword evidence="3" id="KW-0238">DNA-binding</keyword>
<sequence>MATTNLSNVIPVTERPTSGTKSLKSSYSKNLEQHSILRPGAIENLIEGILILSDQRELIYANDTARRVLRQLNQYRSPANLVPIEIWHVCQSLIQSRSLFPNQRWQMESEILTDDFTTLNIRARWLRLETIQHPCILITVDDRYQVIENIAIEEAQKYGLTSREQEVWLLHRANYPYKKIASELCITPNTVKKHMKSIYAKQKDICGIDN</sequence>
<dbReference type="OrthoDB" id="9797341at2"/>
<dbReference type="HOGENOM" id="CLU_096445_0_0_3"/>
<name>K9WKT5_9CYAN</name>
<dbReference type="Gene3D" id="1.10.10.10">
    <property type="entry name" value="Winged helix-like DNA-binding domain superfamily/Winged helix DNA-binding domain"/>
    <property type="match status" value="1"/>
</dbReference>
<reference evidence="3 4" key="1">
    <citation type="submission" date="2012-06" db="EMBL/GenBank/DDBJ databases">
        <title>Finished chromosome of genome of Microcoleus sp. PCC 7113.</title>
        <authorList>
            <consortium name="US DOE Joint Genome Institute"/>
            <person name="Gugger M."/>
            <person name="Coursin T."/>
            <person name="Rippka R."/>
            <person name="Tandeau De Marsac N."/>
            <person name="Huntemann M."/>
            <person name="Wei C.-L."/>
            <person name="Han J."/>
            <person name="Detter J.C."/>
            <person name="Han C."/>
            <person name="Tapia R."/>
            <person name="Chen A."/>
            <person name="Kyrpides N."/>
            <person name="Mavromatis K."/>
            <person name="Markowitz V."/>
            <person name="Szeto E."/>
            <person name="Ivanova N."/>
            <person name="Pagani I."/>
            <person name="Pati A."/>
            <person name="Goodwin L."/>
            <person name="Nordberg H.P."/>
            <person name="Cantor M.N."/>
            <person name="Hua S.X."/>
            <person name="Woyke T."/>
            <person name="Kerfeld C.A."/>
        </authorList>
    </citation>
    <scope>NUCLEOTIDE SEQUENCE [LARGE SCALE GENOMIC DNA]</scope>
    <source>
        <strain evidence="3 4">PCC 7113</strain>
    </source>
</reference>
<dbReference type="STRING" id="1173027.Mic7113_4721"/>
<evidence type="ECO:0000259" key="2">
    <source>
        <dbReference type="Pfam" id="PF00196"/>
    </source>
</evidence>
<dbReference type="EMBL" id="CP003630">
    <property type="protein sequence ID" value="AFZ20394.1"/>
    <property type="molecule type" value="Genomic_DNA"/>
</dbReference>
<proteinExistence type="predicted"/>
<evidence type="ECO:0000256" key="1">
    <source>
        <dbReference type="SAM" id="MobiDB-lite"/>
    </source>
</evidence>
<feature type="region of interest" description="Disordered" evidence="1">
    <location>
        <begin position="1"/>
        <end position="25"/>
    </location>
</feature>
<dbReference type="Pfam" id="PF00196">
    <property type="entry name" value="GerE"/>
    <property type="match status" value="1"/>
</dbReference>
<evidence type="ECO:0000313" key="3">
    <source>
        <dbReference type="EMBL" id="AFZ20394.1"/>
    </source>
</evidence>
<dbReference type="InterPro" id="IPR036388">
    <property type="entry name" value="WH-like_DNA-bd_sf"/>
</dbReference>
<organism evidence="3 4">
    <name type="scientific">Allocoleopsis franciscana PCC 7113</name>
    <dbReference type="NCBI Taxonomy" id="1173027"/>
    <lineage>
        <taxon>Bacteria</taxon>
        <taxon>Bacillati</taxon>
        <taxon>Cyanobacteriota</taxon>
        <taxon>Cyanophyceae</taxon>
        <taxon>Coleofasciculales</taxon>
        <taxon>Coleofasciculaceae</taxon>
        <taxon>Allocoleopsis</taxon>
        <taxon>Allocoleopsis franciscana</taxon>
    </lineage>
</organism>
<dbReference type="AlphaFoldDB" id="K9WKT5"/>
<dbReference type="Proteomes" id="UP000010471">
    <property type="component" value="Chromosome"/>
</dbReference>
<protein>
    <submittedName>
        <fullName evidence="3">Response regulator containing a CheY-like receiver domain and an HTH DNA-binding domain</fullName>
    </submittedName>
</protein>
<keyword evidence="4" id="KW-1185">Reference proteome</keyword>
<dbReference type="RefSeq" id="WP_015184529.1">
    <property type="nucleotide sequence ID" value="NC_019738.1"/>
</dbReference>
<dbReference type="SUPFAM" id="SSF46894">
    <property type="entry name" value="C-terminal effector domain of the bipartite response regulators"/>
    <property type="match status" value="1"/>
</dbReference>
<dbReference type="KEGG" id="mic:Mic7113_4721"/>
<dbReference type="GO" id="GO:0006355">
    <property type="term" value="P:regulation of DNA-templated transcription"/>
    <property type="evidence" value="ECO:0007669"/>
    <property type="project" value="InterPro"/>
</dbReference>
<dbReference type="InterPro" id="IPR016032">
    <property type="entry name" value="Sig_transdc_resp-reg_C-effctor"/>
</dbReference>
<dbReference type="eggNOG" id="COG2771">
    <property type="taxonomic scope" value="Bacteria"/>
</dbReference>
<dbReference type="InterPro" id="IPR000792">
    <property type="entry name" value="Tscrpt_reg_LuxR_C"/>
</dbReference>
<dbReference type="GO" id="GO:0003677">
    <property type="term" value="F:DNA binding"/>
    <property type="evidence" value="ECO:0007669"/>
    <property type="project" value="UniProtKB-KW"/>
</dbReference>
<feature type="domain" description="HTH luxR-type" evidence="2">
    <location>
        <begin position="160"/>
        <end position="201"/>
    </location>
</feature>
<gene>
    <name evidence="3" type="ORF">Mic7113_4721</name>
</gene>
<accession>K9WKT5</accession>
<evidence type="ECO:0000313" key="4">
    <source>
        <dbReference type="Proteomes" id="UP000010471"/>
    </source>
</evidence>